<dbReference type="Pfam" id="PF11830">
    <property type="entry name" value="DUF3350"/>
    <property type="match status" value="1"/>
</dbReference>
<sequence length="1137" mass="129350">MIPLKWGFIFFQVPDVISSIRQLSKAAMKEDAKPSKDNEDAFYNSQKFEVLYCGKVTVTHKKAPSSLIDDCIEKFSLHEQQRLRMQGEQRGSEPSDDLLVLEAEAPAALGDRLLEEVECVTEPQPALPAVVSQPALASSRVGIPERILEDSDFDEQQEFRSRCSSVTTGSLQRKVHESSQKPQPRRRHASAPSHVQPSDSEKNRTMLFQVGRFEINLISPDTKSVVLEKNFKDISSCSQGIKHVDHFGFICRESPEPGLSQYTCYVFQCASESLVDEVMLTLKQAFSTAAALQSAKTQIQLCEACPMHSLHKLCERIEGLYPPRAKLVIQRHLSSLTDNEQADIFERVQKMKPVSDQEENELVILHLRQLCEAKQKTHVHIGEGPSAISNSTIPENATSSGRFKLDILKNKAKRSLTSSLENIFSRGANRMRGRLGSMDSFERSNSLASEKDYSPGDSPPGTPPASPLSSAWHTFPEEDSDSPQFRRRAHTFSHPPSSAKRKLNLHDGRAHGLRSPLLRQSSSEQCSILPSARRIHKESNSSSSLPSLHTSLSAPSFTAPSFLKSFYQNSGRLSPQYENEISDGEGRKRTSSTCSNESLNAGGTPVTPRRISWRQRIFLRVASPMNKSSAMQQDGLDRNELLPLSPLTPTMEEEPMVIFLSGDDDHEKVEEKKKSKELRSLWRKAIHQQILLLRMEKENQKLEASRDELQSRKVKLDYEEVGVCQKEVLITWDKKLLNCRAKIRCDMEDIHTCLKEGVPKSRRGEIWQFLALQHRLRHRLPNKQQPPDMSYKELLKQLTAQQHAILVDLGRTFPTHPYFSVQLGAGQLSLFNLLKAYSLLDKEVGYCQGISFVAGVLLLHMSEEQAFEMLKFLMYDLGFRKQYRPDMMSLQIQMYQLSRLLHDYHRDLYNHLEENEISPSLYAAPWFLTLFASQFPLGFVARVFDIIFLQGTEVIFKVALSLLSSQETLIMECENFENIVEFLKSTLPDMNTSEMEKIITQVFEMDISKQLHAYEVEYHVLQDELQESSYACEDSEPIEKLERANSHLKRQNMDLLEKLQVAHAKIQALESNLENLLTRETKMKSLIRTLEQEKMAYQKIVEQIRKLLPADAVATCELLLRDLNCNPNNKAKMGTKP</sequence>
<feature type="compositionally biased region" description="Polar residues" evidence="11">
    <location>
        <begin position="591"/>
        <end position="601"/>
    </location>
</feature>
<evidence type="ECO:0000259" key="13">
    <source>
        <dbReference type="PROSITE" id="PS50086"/>
    </source>
</evidence>
<evidence type="ECO:0000256" key="4">
    <source>
        <dbReference type="ARBA" id="ARBA00022490"/>
    </source>
</evidence>
<feature type="compositionally biased region" description="Pro residues" evidence="11">
    <location>
        <begin position="457"/>
        <end position="466"/>
    </location>
</feature>
<evidence type="ECO:0000256" key="1">
    <source>
        <dbReference type="ARBA" id="ARBA00004496"/>
    </source>
</evidence>
<proteinExistence type="predicted"/>
<keyword evidence="5" id="KW-0597">Phosphoprotein</keyword>
<evidence type="ECO:0000313" key="14">
    <source>
        <dbReference type="EMBL" id="ELW72809.1"/>
    </source>
</evidence>
<protein>
    <recommendedName>
        <fullName evidence="8">TBC1 domain family member 4</fullName>
    </recommendedName>
    <alternativeName>
        <fullName evidence="9">Akt substrate of 160 kDa</fullName>
    </alternativeName>
</protein>
<feature type="domain" description="PID" evidence="12">
    <location>
        <begin position="215"/>
        <end position="287"/>
    </location>
</feature>
<dbReference type="PROSITE" id="PS01179">
    <property type="entry name" value="PID"/>
    <property type="match status" value="1"/>
</dbReference>
<feature type="region of interest" description="Disordered" evidence="11">
    <location>
        <begin position="574"/>
        <end position="607"/>
    </location>
</feature>
<keyword evidence="7" id="KW-0007">Acetylation</keyword>
<dbReference type="InterPro" id="IPR021785">
    <property type="entry name" value="DUF3350"/>
</dbReference>
<keyword evidence="15" id="KW-1185">Reference proteome</keyword>
<dbReference type="Gene3D" id="2.30.29.30">
    <property type="entry name" value="Pleckstrin-homology domain (PH domain)/Phosphotyrosine-binding domain (PTB)"/>
    <property type="match status" value="1"/>
</dbReference>
<keyword evidence="2" id="KW-0343">GTPase activation</keyword>
<dbReference type="PROSITE" id="PS50086">
    <property type="entry name" value="TBC_RABGAP"/>
    <property type="match status" value="1"/>
</dbReference>
<name>L9LDL9_TUPCH</name>
<dbReference type="SUPFAM" id="SSF50729">
    <property type="entry name" value="PH domain-like"/>
    <property type="match status" value="1"/>
</dbReference>
<evidence type="ECO:0000256" key="9">
    <source>
        <dbReference type="ARBA" id="ARBA00081861"/>
    </source>
</evidence>
<dbReference type="AlphaFoldDB" id="L9LDL9"/>
<organism evidence="14 15">
    <name type="scientific">Tupaia chinensis</name>
    <name type="common">Chinese tree shrew</name>
    <name type="synonym">Tupaia belangeri chinensis</name>
    <dbReference type="NCBI Taxonomy" id="246437"/>
    <lineage>
        <taxon>Eukaryota</taxon>
        <taxon>Metazoa</taxon>
        <taxon>Chordata</taxon>
        <taxon>Craniata</taxon>
        <taxon>Vertebrata</taxon>
        <taxon>Euteleostomi</taxon>
        <taxon>Mammalia</taxon>
        <taxon>Eutheria</taxon>
        <taxon>Euarchontoglires</taxon>
        <taxon>Scandentia</taxon>
        <taxon>Tupaiidae</taxon>
        <taxon>Tupaia</taxon>
    </lineage>
</organism>
<reference evidence="15" key="1">
    <citation type="submission" date="2012-07" db="EMBL/GenBank/DDBJ databases">
        <title>Genome of the Chinese tree shrew, a rising model animal genetically related to primates.</title>
        <authorList>
            <person name="Zhang G."/>
            <person name="Fan Y."/>
            <person name="Yao Y."/>
            <person name="Huang Z."/>
        </authorList>
    </citation>
    <scope>NUCLEOTIDE SEQUENCE [LARGE SCALE GENOMIC DNA]</scope>
</reference>
<reference evidence="15" key="2">
    <citation type="journal article" date="2013" name="Nat. Commun.">
        <title>Genome of the Chinese tree shrew.</title>
        <authorList>
            <person name="Fan Y."/>
            <person name="Huang Z.Y."/>
            <person name="Cao C.C."/>
            <person name="Chen C.S."/>
            <person name="Chen Y.X."/>
            <person name="Fan D.D."/>
            <person name="He J."/>
            <person name="Hou H.L."/>
            <person name="Hu L."/>
            <person name="Hu X.T."/>
            <person name="Jiang X.T."/>
            <person name="Lai R."/>
            <person name="Lang Y.S."/>
            <person name="Liang B."/>
            <person name="Liao S.G."/>
            <person name="Mu D."/>
            <person name="Ma Y.Y."/>
            <person name="Niu Y.Y."/>
            <person name="Sun X.Q."/>
            <person name="Xia J.Q."/>
            <person name="Xiao J."/>
            <person name="Xiong Z.Q."/>
            <person name="Xu L."/>
            <person name="Yang L."/>
            <person name="Zhang Y."/>
            <person name="Zhao W."/>
            <person name="Zhao X.D."/>
            <person name="Zheng Y.T."/>
            <person name="Zhou J.M."/>
            <person name="Zhu Y.B."/>
            <person name="Zhang G.J."/>
            <person name="Wang J."/>
            <person name="Yao Y.G."/>
        </authorList>
    </citation>
    <scope>NUCLEOTIDE SEQUENCE [LARGE SCALE GENOMIC DNA]</scope>
</reference>
<dbReference type="FunFam" id="2.30.29.30:FF:000076">
    <property type="entry name" value="TBC1 domain family member 4 isoform X1"/>
    <property type="match status" value="1"/>
</dbReference>
<comment type="subcellular location">
    <subcellularLocation>
        <location evidence="1">Cytoplasm</location>
    </subcellularLocation>
</comment>
<dbReference type="GO" id="GO:0005737">
    <property type="term" value="C:cytoplasm"/>
    <property type="evidence" value="ECO:0007669"/>
    <property type="project" value="UniProtKB-SubCell"/>
</dbReference>
<evidence type="ECO:0000256" key="10">
    <source>
        <dbReference type="SAM" id="Coils"/>
    </source>
</evidence>
<dbReference type="STRING" id="246437.L9LDL9"/>
<evidence type="ECO:0000256" key="6">
    <source>
        <dbReference type="ARBA" id="ARBA00022737"/>
    </source>
</evidence>
<dbReference type="eggNOG" id="KOG4436">
    <property type="taxonomic scope" value="Eukaryota"/>
</dbReference>
<dbReference type="Gene3D" id="1.10.8.270">
    <property type="entry name" value="putative rabgap domain of human tbc1 domain family member 14 like domains"/>
    <property type="match status" value="1"/>
</dbReference>
<dbReference type="InterPro" id="IPR011993">
    <property type="entry name" value="PH-like_dom_sf"/>
</dbReference>
<dbReference type="InterPro" id="IPR035969">
    <property type="entry name" value="Rab-GAP_TBC_sf"/>
</dbReference>
<dbReference type="Gene3D" id="1.10.472.80">
    <property type="entry name" value="Ypt/Rab-GAP domain of gyp1p, domain 3"/>
    <property type="match status" value="1"/>
</dbReference>
<feature type="compositionally biased region" description="Low complexity" evidence="11">
    <location>
        <begin position="540"/>
        <end position="551"/>
    </location>
</feature>
<accession>L9LDL9</accession>
<dbReference type="Gene3D" id="1.10.10.2750">
    <property type="match status" value="1"/>
</dbReference>
<keyword evidence="10" id="KW-0175">Coiled coil</keyword>
<keyword evidence="4" id="KW-0963">Cytoplasm</keyword>
<dbReference type="GO" id="GO:0032869">
    <property type="term" value="P:cellular response to insulin stimulus"/>
    <property type="evidence" value="ECO:0007669"/>
    <property type="project" value="UniProtKB-ARBA"/>
</dbReference>
<evidence type="ECO:0000256" key="8">
    <source>
        <dbReference type="ARBA" id="ARBA00072013"/>
    </source>
</evidence>
<evidence type="ECO:0000256" key="11">
    <source>
        <dbReference type="SAM" id="MobiDB-lite"/>
    </source>
</evidence>
<dbReference type="FunFam" id="1.10.10.2750:FF:000002">
    <property type="entry name" value="TBC1 domain family member 4"/>
    <property type="match status" value="1"/>
</dbReference>
<dbReference type="InterPro" id="IPR006020">
    <property type="entry name" value="PTB/PI_dom"/>
</dbReference>
<evidence type="ECO:0000256" key="7">
    <source>
        <dbReference type="ARBA" id="ARBA00022990"/>
    </source>
</evidence>
<dbReference type="PANTHER" id="PTHR47219">
    <property type="entry name" value="RAB GTPASE-ACTIVATING PROTEIN 1-LIKE"/>
    <property type="match status" value="1"/>
</dbReference>
<gene>
    <name evidence="14" type="ORF">TREES_T100004980</name>
</gene>
<dbReference type="Pfam" id="PF00566">
    <property type="entry name" value="RabGAP-TBC"/>
    <property type="match status" value="1"/>
</dbReference>
<evidence type="ECO:0000313" key="15">
    <source>
        <dbReference type="Proteomes" id="UP000011518"/>
    </source>
</evidence>
<evidence type="ECO:0000256" key="3">
    <source>
        <dbReference type="ARBA" id="ARBA00022481"/>
    </source>
</evidence>
<dbReference type="Proteomes" id="UP000011518">
    <property type="component" value="Unassembled WGS sequence"/>
</dbReference>
<feature type="region of interest" description="Disordered" evidence="11">
    <location>
        <begin position="152"/>
        <end position="202"/>
    </location>
</feature>
<dbReference type="FunFam" id="1.10.8.270:FF:000001">
    <property type="entry name" value="TBC1 domain family member 1"/>
    <property type="match status" value="1"/>
</dbReference>
<evidence type="ECO:0000256" key="2">
    <source>
        <dbReference type="ARBA" id="ARBA00022468"/>
    </source>
</evidence>
<dbReference type="GO" id="GO:0005096">
    <property type="term" value="F:GTPase activator activity"/>
    <property type="evidence" value="ECO:0007669"/>
    <property type="project" value="UniProtKB-KW"/>
</dbReference>
<dbReference type="SMART" id="SM00462">
    <property type="entry name" value="PTB"/>
    <property type="match status" value="1"/>
</dbReference>
<evidence type="ECO:0000259" key="12">
    <source>
        <dbReference type="PROSITE" id="PS01179"/>
    </source>
</evidence>
<dbReference type="InterPro" id="IPR000195">
    <property type="entry name" value="Rab-GAP-TBC_dom"/>
</dbReference>
<feature type="coiled-coil region" evidence="10">
    <location>
        <begin position="692"/>
        <end position="719"/>
    </location>
</feature>
<dbReference type="EMBL" id="KB320390">
    <property type="protein sequence ID" value="ELW72809.1"/>
    <property type="molecule type" value="Genomic_DNA"/>
</dbReference>
<dbReference type="CDD" id="cd01269">
    <property type="entry name" value="PTB_TBC1D1_like"/>
    <property type="match status" value="1"/>
</dbReference>
<feature type="region of interest" description="Disordered" evidence="11">
    <location>
        <begin position="434"/>
        <end position="503"/>
    </location>
</feature>
<dbReference type="FunFam" id="1.10.472.80:FF:000003">
    <property type="entry name" value="Putative TBC1 domain family member 1"/>
    <property type="match status" value="1"/>
</dbReference>
<keyword evidence="6" id="KW-0677">Repeat</keyword>
<dbReference type="SUPFAM" id="SSF47923">
    <property type="entry name" value="Ypt/Rab-GAP domain of gyp1p"/>
    <property type="match status" value="2"/>
</dbReference>
<evidence type="ECO:0000256" key="5">
    <source>
        <dbReference type="ARBA" id="ARBA00022553"/>
    </source>
</evidence>
<feature type="coiled-coil region" evidence="10">
    <location>
        <begin position="1038"/>
        <end position="1107"/>
    </location>
</feature>
<feature type="compositionally biased region" description="Polar residues" evidence="11">
    <location>
        <begin position="162"/>
        <end position="171"/>
    </location>
</feature>
<dbReference type="SMART" id="SM00164">
    <property type="entry name" value="TBC"/>
    <property type="match status" value="1"/>
</dbReference>
<dbReference type="InParanoid" id="L9LDL9"/>
<dbReference type="Pfam" id="PF00640">
    <property type="entry name" value="PID"/>
    <property type="match status" value="1"/>
</dbReference>
<feature type="domain" description="Rab-GAP TBC" evidence="13">
    <location>
        <begin position="757"/>
        <end position="951"/>
    </location>
</feature>
<feature type="region of interest" description="Disordered" evidence="11">
    <location>
        <begin position="531"/>
        <end position="551"/>
    </location>
</feature>
<keyword evidence="3" id="KW-0488">Methylation</keyword>
<dbReference type="FunCoup" id="L9LDL9">
    <property type="interactions" value="1144"/>
</dbReference>
<dbReference type="PANTHER" id="PTHR47219:SF14">
    <property type="entry name" value="TBC1 DOMAIN FAMILY MEMBER 4"/>
    <property type="match status" value="1"/>
</dbReference>
<dbReference type="InterPro" id="IPR050302">
    <property type="entry name" value="Rab_GAP_TBC_domain"/>
</dbReference>